<organism evidence="4 5">
    <name type="scientific">Prauserella oleivorans</name>
    <dbReference type="NCBI Taxonomy" id="1478153"/>
    <lineage>
        <taxon>Bacteria</taxon>
        <taxon>Bacillati</taxon>
        <taxon>Actinomycetota</taxon>
        <taxon>Actinomycetes</taxon>
        <taxon>Pseudonocardiales</taxon>
        <taxon>Pseudonocardiaceae</taxon>
        <taxon>Prauserella</taxon>
    </lineage>
</organism>
<evidence type="ECO:0000256" key="2">
    <source>
        <dbReference type="SAM" id="Phobius"/>
    </source>
</evidence>
<keyword evidence="2" id="KW-0472">Membrane</keyword>
<comment type="caution">
    <text evidence="4">The sequence shown here is derived from an EMBL/GenBank/DDBJ whole genome shotgun (WGS) entry which is preliminary data.</text>
</comment>
<accession>A0ABW5WET9</accession>
<protein>
    <recommendedName>
        <fullName evidence="6">LPXTG-motif cell wall-anchored protein</fullName>
    </recommendedName>
</protein>
<reference evidence="5" key="1">
    <citation type="journal article" date="2019" name="Int. J. Syst. Evol. Microbiol.">
        <title>The Global Catalogue of Microorganisms (GCM) 10K type strain sequencing project: providing services to taxonomists for standard genome sequencing and annotation.</title>
        <authorList>
            <consortium name="The Broad Institute Genomics Platform"/>
            <consortium name="The Broad Institute Genome Sequencing Center for Infectious Disease"/>
            <person name="Wu L."/>
            <person name="Ma J."/>
        </authorList>
    </citation>
    <scope>NUCLEOTIDE SEQUENCE [LARGE SCALE GENOMIC DNA]</scope>
    <source>
        <strain evidence="5">IBRC-M 10906</strain>
    </source>
</reference>
<proteinExistence type="predicted"/>
<keyword evidence="5" id="KW-1185">Reference proteome</keyword>
<dbReference type="RefSeq" id="WP_377384356.1">
    <property type="nucleotide sequence ID" value="NZ_JBHSAN010000002.1"/>
</dbReference>
<evidence type="ECO:0000256" key="1">
    <source>
        <dbReference type="SAM" id="MobiDB-lite"/>
    </source>
</evidence>
<feature type="compositionally biased region" description="Low complexity" evidence="1">
    <location>
        <begin position="167"/>
        <end position="209"/>
    </location>
</feature>
<name>A0ABW5WET9_9PSEU</name>
<feature type="transmembrane region" description="Helical" evidence="2">
    <location>
        <begin position="222"/>
        <end position="243"/>
    </location>
</feature>
<evidence type="ECO:0008006" key="6">
    <source>
        <dbReference type="Google" id="ProtNLM"/>
    </source>
</evidence>
<dbReference type="EMBL" id="JBHUOF010000040">
    <property type="protein sequence ID" value="MFD2802051.1"/>
    <property type="molecule type" value="Genomic_DNA"/>
</dbReference>
<feature type="chain" id="PRO_5046048002" description="LPXTG-motif cell wall-anchored protein" evidence="3">
    <location>
        <begin position="30"/>
        <end position="250"/>
    </location>
</feature>
<keyword evidence="2" id="KW-0812">Transmembrane</keyword>
<evidence type="ECO:0000256" key="3">
    <source>
        <dbReference type="SAM" id="SignalP"/>
    </source>
</evidence>
<keyword evidence="2" id="KW-1133">Transmembrane helix</keyword>
<feature type="compositionally biased region" description="Low complexity" evidence="1">
    <location>
        <begin position="141"/>
        <end position="160"/>
    </location>
</feature>
<feature type="signal peptide" evidence="3">
    <location>
        <begin position="1"/>
        <end position="29"/>
    </location>
</feature>
<evidence type="ECO:0000313" key="5">
    <source>
        <dbReference type="Proteomes" id="UP001597478"/>
    </source>
</evidence>
<keyword evidence="3" id="KW-0732">Signal</keyword>
<gene>
    <name evidence="4" type="ORF">ACFS2C_21920</name>
</gene>
<dbReference type="Proteomes" id="UP001597478">
    <property type="component" value="Unassembled WGS sequence"/>
</dbReference>
<sequence length="250" mass="25053">MPSMPRARLRTFLVAAVTGGLLAGPVAVAAATGAGEDPRAEIHVGNVTTCADAGLDGVQLKGDTDFDYALSDQQKHLAITSVTEGVTVTGIVVKGGPDANIYVPGERGLPEQPVWKKLRSPLNGGGQIPTISHWFVCGEVTPPTTTEPTTTTTEPSEPTISTPPQPTTTTTVPAASTTGESSTTPVTTTSSEAGGAVATTTTEAPVSPAGESDDLASTGFGGGWLLVAGVALLAGGGALVLLARARRGQA</sequence>
<evidence type="ECO:0000313" key="4">
    <source>
        <dbReference type="EMBL" id="MFD2802051.1"/>
    </source>
</evidence>
<feature type="region of interest" description="Disordered" evidence="1">
    <location>
        <begin position="140"/>
        <end position="213"/>
    </location>
</feature>